<sequence>MIPVSDDTNDGSTKRISLASNDTNDGSIKGKLPTNFIGWLKEQEEETVKNKKKVKTTHNQVAIENQQSVQNASKIMDTQKNDQNSRNSLFLSEKDMEIDGFDDNQSGIEEEAVADSREGQMLYSEAVKKSLPKHE</sequence>
<feature type="compositionally biased region" description="Polar residues" evidence="1">
    <location>
        <begin position="10"/>
        <end position="26"/>
    </location>
</feature>
<feature type="region of interest" description="Disordered" evidence="1">
    <location>
        <begin position="112"/>
        <end position="135"/>
    </location>
</feature>
<protein>
    <submittedName>
        <fullName evidence="2">20711_t:CDS:1</fullName>
    </submittedName>
</protein>
<accession>A0ABN7UWT6</accession>
<evidence type="ECO:0000256" key="1">
    <source>
        <dbReference type="SAM" id="MobiDB-lite"/>
    </source>
</evidence>
<dbReference type="EMBL" id="CAJVQB010006502">
    <property type="protein sequence ID" value="CAG8685259.1"/>
    <property type="molecule type" value="Genomic_DNA"/>
</dbReference>
<feature type="compositionally biased region" description="Basic and acidic residues" evidence="1">
    <location>
        <begin position="126"/>
        <end position="135"/>
    </location>
</feature>
<feature type="region of interest" description="Disordered" evidence="1">
    <location>
        <begin position="1"/>
        <end position="31"/>
    </location>
</feature>
<comment type="caution">
    <text evidence="2">The sequence shown here is derived from an EMBL/GenBank/DDBJ whole genome shotgun (WGS) entry which is preliminary data.</text>
</comment>
<keyword evidence="3" id="KW-1185">Reference proteome</keyword>
<evidence type="ECO:0000313" key="3">
    <source>
        <dbReference type="Proteomes" id="UP000789901"/>
    </source>
</evidence>
<organism evidence="2 3">
    <name type="scientific">Gigaspora margarita</name>
    <dbReference type="NCBI Taxonomy" id="4874"/>
    <lineage>
        <taxon>Eukaryota</taxon>
        <taxon>Fungi</taxon>
        <taxon>Fungi incertae sedis</taxon>
        <taxon>Mucoromycota</taxon>
        <taxon>Glomeromycotina</taxon>
        <taxon>Glomeromycetes</taxon>
        <taxon>Diversisporales</taxon>
        <taxon>Gigasporaceae</taxon>
        <taxon>Gigaspora</taxon>
    </lineage>
</organism>
<reference evidence="2 3" key="1">
    <citation type="submission" date="2021-06" db="EMBL/GenBank/DDBJ databases">
        <authorList>
            <person name="Kallberg Y."/>
            <person name="Tangrot J."/>
            <person name="Rosling A."/>
        </authorList>
    </citation>
    <scope>NUCLEOTIDE SEQUENCE [LARGE SCALE GENOMIC DNA]</scope>
    <source>
        <strain evidence="2 3">120-4 pot B 10/14</strain>
    </source>
</reference>
<proteinExistence type="predicted"/>
<name>A0ABN7UWT6_GIGMA</name>
<dbReference type="Proteomes" id="UP000789901">
    <property type="component" value="Unassembled WGS sequence"/>
</dbReference>
<evidence type="ECO:0000313" key="2">
    <source>
        <dbReference type="EMBL" id="CAG8685259.1"/>
    </source>
</evidence>
<gene>
    <name evidence="2" type="ORF">GMARGA_LOCUS11217</name>
</gene>